<feature type="compositionally biased region" description="Basic and acidic residues" evidence="1">
    <location>
        <begin position="72"/>
        <end position="90"/>
    </location>
</feature>
<protein>
    <recommendedName>
        <fullName evidence="4">Myb-like protein X</fullName>
    </recommendedName>
</protein>
<evidence type="ECO:0000256" key="1">
    <source>
        <dbReference type="SAM" id="MobiDB-lite"/>
    </source>
</evidence>
<feature type="region of interest" description="Disordered" evidence="1">
    <location>
        <begin position="354"/>
        <end position="386"/>
    </location>
</feature>
<feature type="compositionally biased region" description="Basic and acidic residues" evidence="1">
    <location>
        <begin position="186"/>
        <end position="227"/>
    </location>
</feature>
<dbReference type="Proteomes" id="UP001642260">
    <property type="component" value="Unassembled WGS sequence"/>
</dbReference>
<sequence>MSRCFPFPPPGYEKKISTDEASDSLLKEKQKKEKKHKKDKERKEGKEKKDKETSKDKHKDRKEKKEKHKDKKNKDRDKGKSRTTSEDRKAVVGVLQNTGDKEKVVTNTVLNNGNGESKFIQDLARRIRDEEEATESKSVGKISIPNGVRENNNPISQNNHKKVDEKRSYAMERRSENGVLRVSSSSDKKGPDFMVKSSEKKEQGKKKELQEKKNHSSDSVTKSDNKNGLKYTANRKSEEEKTEAVNKIGHDKPKYGEGWPRLKDIDVVDTRNFRAHDSKNLTAEGVLGKRKDLETNGFLHENGSRPNKIQRPAASPVTSVENGRKLGACQTLPKPVTELQGPVCNPVAKEHRINGFIGSQEPKSRPTTSSVKAKENSEASAKKRPHPDLKYLDLILNVPQREELHEVGENEEQEWLFGHSEKLLKKPKTDFTTASLDESLQVWNQALRLESTDTVALPYVVPF</sequence>
<dbReference type="AlphaFoldDB" id="A0ABC8K4H2"/>
<reference evidence="2 3" key="1">
    <citation type="submission" date="2022-03" db="EMBL/GenBank/DDBJ databases">
        <authorList>
            <person name="Macdonald S."/>
            <person name="Ahmed S."/>
            <person name="Newling K."/>
        </authorList>
    </citation>
    <scope>NUCLEOTIDE SEQUENCE [LARGE SCALE GENOMIC DNA]</scope>
</reference>
<feature type="compositionally biased region" description="Low complexity" evidence="1">
    <location>
        <begin position="105"/>
        <end position="115"/>
    </location>
</feature>
<feature type="region of interest" description="Disordered" evidence="1">
    <location>
        <begin position="299"/>
        <end position="321"/>
    </location>
</feature>
<dbReference type="EMBL" id="CAKOAT010151820">
    <property type="protein sequence ID" value="CAH8343578.1"/>
    <property type="molecule type" value="Genomic_DNA"/>
</dbReference>
<feature type="compositionally biased region" description="Polar residues" evidence="1">
    <location>
        <begin position="149"/>
        <end position="158"/>
    </location>
</feature>
<evidence type="ECO:0000313" key="2">
    <source>
        <dbReference type="EMBL" id="CAH8343578.1"/>
    </source>
</evidence>
<proteinExistence type="predicted"/>
<evidence type="ECO:0000313" key="3">
    <source>
        <dbReference type="Proteomes" id="UP001642260"/>
    </source>
</evidence>
<feature type="compositionally biased region" description="Basic and acidic residues" evidence="1">
    <location>
        <begin position="372"/>
        <end position="386"/>
    </location>
</feature>
<feature type="compositionally biased region" description="Pro residues" evidence="1">
    <location>
        <begin position="1"/>
        <end position="11"/>
    </location>
</feature>
<evidence type="ECO:0008006" key="4">
    <source>
        <dbReference type="Google" id="ProtNLM"/>
    </source>
</evidence>
<feature type="compositionally biased region" description="Basic and acidic residues" evidence="1">
    <location>
        <begin position="235"/>
        <end position="260"/>
    </location>
</feature>
<dbReference type="PANTHER" id="PTHR34660:SF15">
    <property type="entry name" value="(RAPE) HYPOTHETICAL PROTEIN"/>
    <property type="match status" value="1"/>
</dbReference>
<keyword evidence="3" id="KW-1185">Reference proteome</keyword>
<feature type="region of interest" description="Disordered" evidence="1">
    <location>
        <begin position="1"/>
        <end position="260"/>
    </location>
</feature>
<dbReference type="PANTHER" id="PTHR34660">
    <property type="entry name" value="MYB-LIKE PROTEIN X"/>
    <property type="match status" value="1"/>
</dbReference>
<comment type="caution">
    <text evidence="2">The sequence shown here is derived from an EMBL/GenBank/DDBJ whole genome shotgun (WGS) entry which is preliminary data.</text>
</comment>
<gene>
    <name evidence="2" type="ORF">ERUC_LOCUS16118</name>
</gene>
<feature type="compositionally biased region" description="Basic residues" evidence="1">
    <location>
        <begin position="58"/>
        <end position="71"/>
    </location>
</feature>
<organism evidence="2 3">
    <name type="scientific">Eruca vesicaria subsp. sativa</name>
    <name type="common">Garden rocket</name>
    <name type="synonym">Eruca sativa</name>
    <dbReference type="NCBI Taxonomy" id="29727"/>
    <lineage>
        <taxon>Eukaryota</taxon>
        <taxon>Viridiplantae</taxon>
        <taxon>Streptophyta</taxon>
        <taxon>Embryophyta</taxon>
        <taxon>Tracheophyta</taxon>
        <taxon>Spermatophyta</taxon>
        <taxon>Magnoliopsida</taxon>
        <taxon>eudicotyledons</taxon>
        <taxon>Gunneridae</taxon>
        <taxon>Pentapetalae</taxon>
        <taxon>rosids</taxon>
        <taxon>malvids</taxon>
        <taxon>Brassicales</taxon>
        <taxon>Brassicaceae</taxon>
        <taxon>Brassiceae</taxon>
        <taxon>Eruca</taxon>
    </lineage>
</organism>
<accession>A0ABC8K4H2</accession>
<feature type="compositionally biased region" description="Basic and acidic residues" evidence="1">
    <location>
        <begin position="41"/>
        <end position="57"/>
    </location>
</feature>
<feature type="compositionally biased region" description="Basic and acidic residues" evidence="1">
    <location>
        <begin position="161"/>
        <end position="176"/>
    </location>
</feature>
<name>A0ABC8K4H2_ERUVS</name>